<gene>
    <name evidence="1" type="ORF">WH47_01883</name>
</gene>
<keyword evidence="2" id="KW-1185">Reference proteome</keyword>
<accession>A0A0L7QXX8</accession>
<evidence type="ECO:0000313" key="1">
    <source>
        <dbReference type="EMBL" id="KOC63394.1"/>
    </source>
</evidence>
<organism evidence="1 2">
    <name type="scientific">Habropoda laboriosa</name>
    <dbReference type="NCBI Taxonomy" id="597456"/>
    <lineage>
        <taxon>Eukaryota</taxon>
        <taxon>Metazoa</taxon>
        <taxon>Ecdysozoa</taxon>
        <taxon>Arthropoda</taxon>
        <taxon>Hexapoda</taxon>
        <taxon>Insecta</taxon>
        <taxon>Pterygota</taxon>
        <taxon>Neoptera</taxon>
        <taxon>Endopterygota</taxon>
        <taxon>Hymenoptera</taxon>
        <taxon>Apocrita</taxon>
        <taxon>Aculeata</taxon>
        <taxon>Apoidea</taxon>
        <taxon>Anthophila</taxon>
        <taxon>Apidae</taxon>
        <taxon>Habropoda</taxon>
    </lineage>
</organism>
<sequence length="60" mass="6788">MTIVDTVTRARENGRGMCVQARPVCLLDGKRATRRTEDSVGERIGNIYPRCIYCRWTNGA</sequence>
<evidence type="ECO:0000313" key="2">
    <source>
        <dbReference type="Proteomes" id="UP000053825"/>
    </source>
</evidence>
<name>A0A0L7QXX8_9HYME</name>
<dbReference type="EMBL" id="KQ414699">
    <property type="protein sequence ID" value="KOC63394.1"/>
    <property type="molecule type" value="Genomic_DNA"/>
</dbReference>
<reference evidence="1 2" key="1">
    <citation type="submission" date="2015-07" db="EMBL/GenBank/DDBJ databases">
        <title>The genome of Habropoda laboriosa.</title>
        <authorList>
            <person name="Pan H."/>
            <person name="Kapheim K."/>
        </authorList>
    </citation>
    <scope>NUCLEOTIDE SEQUENCE [LARGE SCALE GENOMIC DNA]</scope>
    <source>
        <strain evidence="1">0110345459</strain>
    </source>
</reference>
<protein>
    <submittedName>
        <fullName evidence="1">Uncharacterized protein</fullName>
    </submittedName>
</protein>
<dbReference type="AlphaFoldDB" id="A0A0L7QXX8"/>
<proteinExistence type="predicted"/>
<dbReference type="Proteomes" id="UP000053825">
    <property type="component" value="Unassembled WGS sequence"/>
</dbReference>